<feature type="compositionally biased region" description="Polar residues" evidence="8">
    <location>
        <begin position="1316"/>
        <end position="1328"/>
    </location>
</feature>
<dbReference type="Pfam" id="PF01485">
    <property type="entry name" value="IBR"/>
    <property type="match status" value="1"/>
</dbReference>
<dbReference type="PROSITE" id="PS50089">
    <property type="entry name" value="ZF_RING_2"/>
    <property type="match status" value="1"/>
</dbReference>
<evidence type="ECO:0000256" key="7">
    <source>
        <dbReference type="PROSITE-ProRule" id="PRU00175"/>
    </source>
</evidence>
<dbReference type="OrthoDB" id="1431934at2759"/>
<feature type="region of interest" description="Disordered" evidence="8">
    <location>
        <begin position="778"/>
        <end position="801"/>
    </location>
</feature>
<feature type="transmembrane region" description="Helical" evidence="9">
    <location>
        <begin position="2131"/>
        <end position="2155"/>
    </location>
</feature>
<evidence type="ECO:0000256" key="3">
    <source>
        <dbReference type="ARBA" id="ARBA00022737"/>
    </source>
</evidence>
<evidence type="ECO:0000256" key="6">
    <source>
        <dbReference type="ARBA" id="ARBA00022833"/>
    </source>
</evidence>
<feature type="compositionally biased region" description="Acidic residues" evidence="8">
    <location>
        <begin position="545"/>
        <end position="566"/>
    </location>
</feature>
<protein>
    <submittedName>
        <fullName evidence="12">Ibr domain protein</fullName>
    </submittedName>
</protein>
<evidence type="ECO:0000256" key="8">
    <source>
        <dbReference type="SAM" id="MobiDB-lite"/>
    </source>
</evidence>
<proteinExistence type="predicted"/>
<keyword evidence="9" id="KW-0472">Membrane</keyword>
<feature type="compositionally biased region" description="Low complexity" evidence="8">
    <location>
        <begin position="1"/>
        <end position="29"/>
    </location>
</feature>
<evidence type="ECO:0000256" key="4">
    <source>
        <dbReference type="ARBA" id="ARBA00022771"/>
    </source>
</evidence>
<feature type="compositionally biased region" description="Acidic residues" evidence="8">
    <location>
        <begin position="730"/>
        <end position="755"/>
    </location>
</feature>
<dbReference type="InterPro" id="IPR002867">
    <property type="entry name" value="IBR_dom"/>
</dbReference>
<dbReference type="Gene3D" id="3.30.40.10">
    <property type="entry name" value="Zinc/RING finger domain, C3HC4 (zinc finger)"/>
    <property type="match status" value="1"/>
</dbReference>
<evidence type="ECO:0000259" key="10">
    <source>
        <dbReference type="PROSITE" id="PS50089"/>
    </source>
</evidence>
<dbReference type="STRING" id="312017.Q23GA0"/>
<keyword evidence="1" id="KW-0808">Transferase</keyword>
<feature type="region of interest" description="Disordered" evidence="8">
    <location>
        <begin position="730"/>
        <end position="760"/>
    </location>
</feature>
<dbReference type="GO" id="GO:0008270">
    <property type="term" value="F:zinc ion binding"/>
    <property type="evidence" value="ECO:0007669"/>
    <property type="project" value="UniProtKB-KW"/>
</dbReference>
<dbReference type="PROSITE" id="PS51873">
    <property type="entry name" value="TRIAD"/>
    <property type="match status" value="1"/>
</dbReference>
<evidence type="ECO:0000259" key="11">
    <source>
        <dbReference type="PROSITE" id="PS51873"/>
    </source>
</evidence>
<feature type="region of interest" description="Disordered" evidence="8">
    <location>
        <begin position="438"/>
        <end position="462"/>
    </location>
</feature>
<gene>
    <name evidence="12" type="ORF">TTHERM_00075650</name>
</gene>
<keyword evidence="6" id="KW-0862">Zinc</keyword>
<feature type="transmembrane region" description="Helical" evidence="9">
    <location>
        <begin position="2086"/>
        <end position="2119"/>
    </location>
</feature>
<keyword evidence="9" id="KW-0812">Transmembrane</keyword>
<evidence type="ECO:0000313" key="12">
    <source>
        <dbReference type="EMBL" id="EAR95360.3"/>
    </source>
</evidence>
<dbReference type="InterPro" id="IPR001841">
    <property type="entry name" value="Znf_RING"/>
</dbReference>
<dbReference type="KEGG" id="tet:TTHERM_00075650"/>
<feature type="compositionally biased region" description="Polar residues" evidence="8">
    <location>
        <begin position="444"/>
        <end position="459"/>
    </location>
</feature>
<evidence type="ECO:0000313" key="13">
    <source>
        <dbReference type="Proteomes" id="UP000009168"/>
    </source>
</evidence>
<feature type="compositionally biased region" description="Basic and acidic residues" evidence="8">
    <location>
        <begin position="151"/>
        <end position="168"/>
    </location>
</feature>
<dbReference type="SMART" id="SM00647">
    <property type="entry name" value="IBR"/>
    <property type="match status" value="1"/>
</dbReference>
<keyword evidence="4 7" id="KW-0863">Zinc-finger</keyword>
<accession>Q23GA0</accession>
<dbReference type="PROSITE" id="PS00518">
    <property type="entry name" value="ZF_RING_1"/>
    <property type="match status" value="1"/>
</dbReference>
<keyword evidence="3" id="KW-0677">Repeat</keyword>
<organism evidence="12 13">
    <name type="scientific">Tetrahymena thermophila (strain SB210)</name>
    <dbReference type="NCBI Taxonomy" id="312017"/>
    <lineage>
        <taxon>Eukaryota</taxon>
        <taxon>Sar</taxon>
        <taxon>Alveolata</taxon>
        <taxon>Ciliophora</taxon>
        <taxon>Intramacronucleata</taxon>
        <taxon>Oligohymenophorea</taxon>
        <taxon>Hymenostomatida</taxon>
        <taxon>Tetrahymenina</taxon>
        <taxon>Tetrahymenidae</taxon>
        <taxon>Tetrahymena</taxon>
    </lineage>
</organism>
<keyword evidence="2" id="KW-0479">Metal-binding</keyword>
<feature type="region of interest" description="Disordered" evidence="8">
    <location>
        <begin position="540"/>
        <end position="575"/>
    </location>
</feature>
<dbReference type="InterPro" id="IPR017907">
    <property type="entry name" value="Znf_RING_CS"/>
</dbReference>
<dbReference type="Proteomes" id="UP000009168">
    <property type="component" value="Unassembled WGS sequence"/>
</dbReference>
<feature type="compositionally biased region" description="Polar residues" evidence="8">
    <location>
        <begin position="30"/>
        <end position="44"/>
    </location>
</feature>
<feature type="compositionally biased region" description="Acidic residues" evidence="8">
    <location>
        <begin position="778"/>
        <end position="798"/>
    </location>
</feature>
<keyword evidence="5" id="KW-0833">Ubl conjugation pathway</keyword>
<feature type="region of interest" description="Disordered" evidence="8">
    <location>
        <begin position="1"/>
        <end position="44"/>
    </location>
</feature>
<dbReference type="CDD" id="cd20335">
    <property type="entry name" value="BRcat_RBR"/>
    <property type="match status" value="1"/>
</dbReference>
<feature type="region of interest" description="Disordered" evidence="8">
    <location>
        <begin position="141"/>
        <end position="189"/>
    </location>
</feature>
<keyword evidence="9" id="KW-1133">Transmembrane helix</keyword>
<dbReference type="GeneID" id="7842822"/>
<dbReference type="InterPro" id="IPR044066">
    <property type="entry name" value="TRIAD_supradom"/>
</dbReference>
<dbReference type="eggNOG" id="KOG1815">
    <property type="taxonomic scope" value="Eukaryota"/>
</dbReference>
<evidence type="ECO:0000256" key="2">
    <source>
        <dbReference type="ARBA" id="ARBA00022723"/>
    </source>
</evidence>
<feature type="domain" description="RING-type" evidence="10">
    <location>
        <begin position="1858"/>
        <end position="1905"/>
    </location>
</feature>
<dbReference type="InParanoid" id="Q23GA0"/>
<dbReference type="HOGENOM" id="CLU_232644_0_0_1"/>
<reference evidence="13" key="1">
    <citation type="journal article" date="2006" name="PLoS Biol.">
        <title>Macronuclear genome sequence of the ciliate Tetrahymena thermophila, a model eukaryote.</title>
        <authorList>
            <person name="Eisen J.A."/>
            <person name="Coyne R.S."/>
            <person name="Wu M."/>
            <person name="Wu D."/>
            <person name="Thiagarajan M."/>
            <person name="Wortman J.R."/>
            <person name="Badger J.H."/>
            <person name="Ren Q."/>
            <person name="Amedeo P."/>
            <person name="Jones K.M."/>
            <person name="Tallon L.J."/>
            <person name="Delcher A.L."/>
            <person name="Salzberg S.L."/>
            <person name="Silva J.C."/>
            <person name="Haas B.J."/>
            <person name="Majoros W.H."/>
            <person name="Farzad M."/>
            <person name="Carlton J.M."/>
            <person name="Smith R.K. Jr."/>
            <person name="Garg J."/>
            <person name="Pearlman R.E."/>
            <person name="Karrer K.M."/>
            <person name="Sun L."/>
            <person name="Manning G."/>
            <person name="Elde N.C."/>
            <person name="Turkewitz A.P."/>
            <person name="Asai D.J."/>
            <person name="Wilkes D.E."/>
            <person name="Wang Y."/>
            <person name="Cai H."/>
            <person name="Collins K."/>
            <person name="Stewart B.A."/>
            <person name="Lee S.R."/>
            <person name="Wilamowska K."/>
            <person name="Weinberg Z."/>
            <person name="Ruzzo W.L."/>
            <person name="Wloga D."/>
            <person name="Gaertig J."/>
            <person name="Frankel J."/>
            <person name="Tsao C.-C."/>
            <person name="Gorovsky M.A."/>
            <person name="Keeling P.J."/>
            <person name="Waller R.F."/>
            <person name="Patron N.J."/>
            <person name="Cherry J.M."/>
            <person name="Stover N.A."/>
            <person name="Krieger C.J."/>
            <person name="del Toro C."/>
            <person name="Ryder H.F."/>
            <person name="Williamson S.C."/>
            <person name="Barbeau R.A."/>
            <person name="Hamilton E.P."/>
            <person name="Orias E."/>
        </authorList>
    </citation>
    <scope>NUCLEOTIDE SEQUENCE [LARGE SCALE GENOMIC DNA]</scope>
    <source>
        <strain evidence="13">SB210</strain>
    </source>
</reference>
<dbReference type="InterPro" id="IPR013083">
    <property type="entry name" value="Znf_RING/FYVE/PHD"/>
</dbReference>
<name>Q23GA0_TETTS</name>
<sequence>MQQAQFSQQQQIQQQQQQQQPQQQQQQLQTNLQPTMQNVQNSQYNQSPYIGVELPHLYLKKAKPFSQISTTATPQTNSSFAHQFPSPALLANANSINKNSSSNSACIQIQKLESTPTPQLFKQISTTPLLLSQTSQSASVPLVNLTPPKSHTKEQSKFKGNVKESDVKMKKKGSKSKKQEESAGTSKRVPIMQQVGRGKSQPITANYQIEQTAKQNFNIHRSPLTPNFLSNQLIEADLFSKKGNKSVKKGSPSNKNQNKNYQTMQAPAFSNNMQGGMIELALKNKSTQKKQSKNNFLDDKLQDDQKTLESKQSYLLNYEHQESVAQFLPSFNGMKTPFSQQFQSQKHIQQHQSVQQQQQQNMPPQIYQQIQTKYAEPQDYNLYQKTSYNNFQINPAHVSLQQYQLKQPNQFSQYQSIIPNYFESQQQFKEVNLLTSSVSSNSSGQMANQSENQQSTAQNSEKKLNAKNNSQIFNTINLQANKNLITSQNQSKKSNKKNSLAKSQTFYKNTNQQQQGIYNQNRLQNPQENYLYYLEQNNDKHEVKEEEDEEEEEEEEEDDDEEEEVIDQIKQQQQQFMHENNNNHQINKQNKWTHLFIGQTNKQSANKQIQQNIQHNQMQQTLQQSQIQQNLQHGQMQQNLQYNQALQNLQQSQIQSNLQPIQDQNLYSQYNSDDFQEEDEHENQLQNIRFYSEKNFPLYYDQHLYQLYQQGQNITINPNQNGNQVYEITEGEDDEDDDEEEEEEEEEDEEEETEEQENKQIIFMGNRQNDIYFRNNEQEEQEVSEEDQDEDDVDYDDESQSRVKNKINKNRLFEDDVENQFQSSDFDAQKNDMKMYNQAEYQQTRINMGSKNNLSVDKINSLTQVNTSNYDQMKSLISPKSRVSSYQQFSTLKFQKSNSNNNQMRSNTSLGEDGNNQIELEMDDEEDSHLTSFANNKNPSNIPNLVNKQTKFKKKSNTISSRGSYVSEQEQMQEGNKIMQKNPSQFLQTSQGIQQNQNFNLPVTIRNNSKKKSKTANFQPQHQILYQNFNKDAFQAGVEINNEYFQGNQVGSIIFAQQQQQVQFNNCNQYKFNIQNVNIQHPGNVSQIIDNQKILFKNNNQNENMKVNQSDINLQHQIKGFDQIYEVNDVNNSIIEKQVPEPPPPAGSQYSKHEIQQVNNIINYTHKNSFSSSASKVNTNQNSLKNLEQNNNNNNSKRGSFYTLQSASNNNNQIIDAKSKVKLMHLSSAEVTPQGSQLGNTPQKGIINLNNFTISPRLYGNDQINNTQITQSILFIPQQFNQLKRDQFFLEDQQDNLKSYLANKNKQQLKKKQSDDTTSITNHLSNSPNNNNNNNNTQNIQVQQKLQSQNKKSKKHKQSKSCVKICMSTVLLDNNTNNDDNKNTKQRVYSQQPYLEDPQIKKKWVLSRASKMQIDPRLANQLIEEINLYQHSKEVILEKLIQSILSYQTLKGKLKKKDNNNEVSVVQAAKNRTTQIFRSVSQLFTSTSNSNPSQQEIQQKMMQRMVNNGTQAAVATTLNNRTTTNDNQVTCEQEDCTRYEKDYIQENNSYEDEKKAYAKNTQVHNYKDIIQTTMATTTAAGQLSVYNNNSHIHSINNLPNSFISKKANYLKGTSNDKNNTINTLSSINNLPSASNQALKAISNVSYNNAVNHSTCPNSVNIISDNNIPGAIINGSICSSSNIQLVQQNSQQVSLFSPNQKDKTIRIKKSNKNINQFDMSNNQQQSIILEQDGQKHKKVNAPISYQQIGSDKQAQHKKKEISKHHNFNTKMMDLSSISVSIDPIHAIVTPKLPNNSKKSLISSQINANKESKSLEYKQNPQTISAYVQAVLPSQQSSKLAEFQINQREQSFSFNNQNICPICQHETQLFALNYKCEHKFCMYCIRQYIENKIYNNDVMKIFCPYKNCRFKLRSEHLKPYISQEMFDKFKALRKIVFKRMNPNVRYCTRADCDGYMIGDEEHPKLTCKKCFQEVCFHCCNNWHQGLRCDQAILEEETEDAQKEIGKQTCPMCNSKLNILQQIDGVQYSNKIMCSACNKPFCNLCRRQCGQFHFAPWNICYGCPGQKYSLEEPQCCEKFCIFLWGVMKLMMYIFLSVIGLALYPFIVAIVSLFMPLIIYAYFKGNRLQYSGFKKYLLLFSLFLLGIILYPVWLLITFIPGTCLFFKDMYQEKRLYGNEIDASQVNQ</sequence>
<feature type="region of interest" description="Disordered" evidence="8">
    <location>
        <begin position="1305"/>
        <end position="1337"/>
    </location>
</feature>
<evidence type="ECO:0000256" key="9">
    <source>
        <dbReference type="SAM" id="Phobius"/>
    </source>
</evidence>
<dbReference type="RefSeq" id="XP_001015605.3">
    <property type="nucleotide sequence ID" value="XM_001015605.3"/>
</dbReference>
<dbReference type="GO" id="GO:0016740">
    <property type="term" value="F:transferase activity"/>
    <property type="evidence" value="ECO:0007669"/>
    <property type="project" value="UniProtKB-KW"/>
</dbReference>
<feature type="domain" description="RING-type" evidence="11">
    <location>
        <begin position="1854"/>
        <end position="2066"/>
    </location>
</feature>
<dbReference type="SUPFAM" id="SSF57850">
    <property type="entry name" value="RING/U-box"/>
    <property type="match status" value="2"/>
</dbReference>
<keyword evidence="13" id="KW-1185">Reference proteome</keyword>
<evidence type="ECO:0000256" key="5">
    <source>
        <dbReference type="ARBA" id="ARBA00022786"/>
    </source>
</evidence>
<dbReference type="EMBL" id="GG662704">
    <property type="protein sequence ID" value="EAR95360.3"/>
    <property type="molecule type" value="Genomic_DNA"/>
</dbReference>
<evidence type="ECO:0000256" key="1">
    <source>
        <dbReference type="ARBA" id="ARBA00022679"/>
    </source>
</evidence>